<keyword evidence="1" id="KW-0433">Leucine-rich repeat</keyword>
<reference evidence="6" key="1">
    <citation type="submission" date="2025-08" db="UniProtKB">
        <authorList>
            <consortium name="RefSeq"/>
        </authorList>
    </citation>
    <scope>IDENTIFICATION</scope>
    <source>
        <strain evidence="6">Airmid</strain>
    </source>
</reference>
<evidence type="ECO:0000256" key="2">
    <source>
        <dbReference type="ARBA" id="ARBA00022737"/>
    </source>
</evidence>
<protein>
    <submittedName>
        <fullName evidence="6">Uncharacterized protein LOC113789830</fullName>
    </submittedName>
</protein>
<name>A0A6P6XP21_DERPT</name>
<dbReference type="SMART" id="SM00369">
    <property type="entry name" value="LRR_TYP"/>
    <property type="match status" value="4"/>
</dbReference>
<dbReference type="PANTHER" id="PTHR24366:SF96">
    <property type="entry name" value="LEUCINE RICH REPEAT CONTAINING 53"/>
    <property type="match status" value="1"/>
</dbReference>
<dbReference type="InParanoid" id="A0A6P6XP21"/>
<evidence type="ECO:0000256" key="4">
    <source>
        <dbReference type="SAM" id="SignalP"/>
    </source>
</evidence>
<keyword evidence="3" id="KW-0812">Transmembrane</keyword>
<feature type="chain" id="PRO_5027561157" evidence="4">
    <location>
        <begin position="25"/>
        <end position="451"/>
    </location>
</feature>
<dbReference type="SUPFAM" id="SSF52058">
    <property type="entry name" value="L domain-like"/>
    <property type="match status" value="1"/>
</dbReference>
<sequence>MQNMKRYQVLVSTIIFMMIVLSSSTDSITSYNVCPDRQSFEPCQCNDITNEIRCGLGFSVPMNVLYLFRDSVPLMMAAHSDDNSFYHYRHLAIENSSLEILLNNMFGRFKFDSISIRNNYYLSKLEPQLFSGPTTKSLTLNSNPNLFANDESVNNLFTIIANLVHLESLTIQNCGLPFIPKNAFAHSSHRLSKLARLDLRNNQIRQIDSNTFNSLESLRILDLSRNLINDLPANSLNLSLGEPCCDSYRCRDIHYFIDLSYNNLTDESFSPNTFNINCSIELRLTNNSIRFLKENTFRPLFRYYTMIQIYNNPLDCHHCNHSWLMKGRYCSDYNTTTCYYMVIDFVCRVEMSLYNFITNCTPYTARLNNLSLSYQSTSLLIVNKYLESYPNDFIEYNPQLLRCLSDFNFLLPTSTVHRSNFPLTLSTFFILSIIILIFAVLVAYLINRPCT</sequence>
<evidence type="ECO:0000313" key="6">
    <source>
        <dbReference type="RefSeq" id="XP_027195220.1"/>
    </source>
</evidence>
<dbReference type="PANTHER" id="PTHR24366">
    <property type="entry name" value="IG(IMMUNOGLOBULIN) AND LRR(LEUCINE RICH REPEAT) DOMAINS"/>
    <property type="match status" value="1"/>
</dbReference>
<accession>A0A6P6XP21</accession>
<feature type="signal peptide" evidence="4">
    <location>
        <begin position="1"/>
        <end position="24"/>
    </location>
</feature>
<dbReference type="KEGG" id="dpte:113789830"/>
<keyword evidence="3" id="KW-1133">Transmembrane helix</keyword>
<keyword evidence="5" id="KW-1185">Reference proteome</keyword>
<dbReference type="PROSITE" id="PS51450">
    <property type="entry name" value="LRR"/>
    <property type="match status" value="2"/>
</dbReference>
<evidence type="ECO:0000256" key="1">
    <source>
        <dbReference type="ARBA" id="ARBA00022614"/>
    </source>
</evidence>
<feature type="transmembrane region" description="Helical" evidence="3">
    <location>
        <begin position="423"/>
        <end position="446"/>
    </location>
</feature>
<gene>
    <name evidence="6" type="primary">LOC113789830</name>
</gene>
<keyword evidence="4" id="KW-0732">Signal</keyword>
<dbReference type="GeneID" id="113789830"/>
<dbReference type="AlphaFoldDB" id="A0A6P6XP21"/>
<proteinExistence type="predicted"/>
<dbReference type="InterPro" id="IPR003591">
    <property type="entry name" value="Leu-rich_rpt_typical-subtyp"/>
</dbReference>
<dbReference type="Proteomes" id="UP000515146">
    <property type="component" value="Unplaced"/>
</dbReference>
<dbReference type="RefSeq" id="XP_027195220.1">
    <property type="nucleotide sequence ID" value="XM_027339419.1"/>
</dbReference>
<dbReference type="InterPro" id="IPR001611">
    <property type="entry name" value="Leu-rich_rpt"/>
</dbReference>
<organism evidence="5 6">
    <name type="scientific">Dermatophagoides pteronyssinus</name>
    <name type="common">European house dust mite</name>
    <dbReference type="NCBI Taxonomy" id="6956"/>
    <lineage>
        <taxon>Eukaryota</taxon>
        <taxon>Metazoa</taxon>
        <taxon>Ecdysozoa</taxon>
        <taxon>Arthropoda</taxon>
        <taxon>Chelicerata</taxon>
        <taxon>Arachnida</taxon>
        <taxon>Acari</taxon>
        <taxon>Acariformes</taxon>
        <taxon>Sarcoptiformes</taxon>
        <taxon>Astigmata</taxon>
        <taxon>Psoroptidia</taxon>
        <taxon>Analgoidea</taxon>
        <taxon>Pyroglyphidae</taxon>
        <taxon>Dermatophagoidinae</taxon>
        <taxon>Dermatophagoides</taxon>
    </lineage>
</organism>
<keyword evidence="2" id="KW-0677">Repeat</keyword>
<dbReference type="OrthoDB" id="694479at2759"/>
<dbReference type="InterPro" id="IPR032675">
    <property type="entry name" value="LRR_dom_sf"/>
</dbReference>
<dbReference type="Pfam" id="PF13855">
    <property type="entry name" value="LRR_8"/>
    <property type="match status" value="1"/>
</dbReference>
<evidence type="ECO:0000256" key="3">
    <source>
        <dbReference type="SAM" id="Phobius"/>
    </source>
</evidence>
<dbReference type="Gene3D" id="3.80.10.10">
    <property type="entry name" value="Ribonuclease Inhibitor"/>
    <property type="match status" value="2"/>
</dbReference>
<dbReference type="OMA" id="YFITECE"/>
<evidence type="ECO:0000313" key="5">
    <source>
        <dbReference type="Proteomes" id="UP000515146"/>
    </source>
</evidence>
<keyword evidence="3" id="KW-0472">Membrane</keyword>